<dbReference type="KEGG" id="mik:FOE78_18620"/>
<evidence type="ECO:0000256" key="6">
    <source>
        <dbReference type="RuleBase" id="RU364048"/>
    </source>
</evidence>
<dbReference type="GO" id="GO:0046872">
    <property type="term" value="F:metal ion binding"/>
    <property type="evidence" value="ECO:0007669"/>
    <property type="project" value="UniProtKB-KW"/>
</dbReference>
<dbReference type="Pfam" id="PF03055">
    <property type="entry name" value="RPE65"/>
    <property type="match status" value="1"/>
</dbReference>
<dbReference type="GO" id="GO:0010436">
    <property type="term" value="F:carotenoid dioxygenase activity"/>
    <property type="evidence" value="ECO:0007669"/>
    <property type="project" value="TreeGrafter"/>
</dbReference>
<dbReference type="Proteomes" id="UP000319263">
    <property type="component" value="Chromosome"/>
</dbReference>
<keyword evidence="6 7" id="KW-0223">Dioxygenase</keyword>
<accession>A0A516Q2J2</accession>
<name>A0A516Q2J2_9ACTN</name>
<feature type="binding site" evidence="5">
    <location>
        <position position="450"/>
    </location>
    <ligand>
        <name>Fe cation</name>
        <dbReference type="ChEBI" id="CHEBI:24875"/>
        <note>catalytic</note>
    </ligand>
</feature>
<evidence type="ECO:0000256" key="2">
    <source>
        <dbReference type="ARBA" id="ARBA00022723"/>
    </source>
</evidence>
<proteinExistence type="inferred from homology"/>
<feature type="binding site" evidence="5">
    <location>
        <position position="266"/>
    </location>
    <ligand>
        <name>Fe cation</name>
        <dbReference type="ChEBI" id="CHEBI:24875"/>
        <note>catalytic</note>
    </ligand>
</feature>
<keyword evidence="2 5" id="KW-0479">Metal-binding</keyword>
<keyword evidence="8" id="KW-1185">Reference proteome</keyword>
<keyword evidence="3 6" id="KW-0560">Oxidoreductase</keyword>
<evidence type="ECO:0000256" key="5">
    <source>
        <dbReference type="PIRSR" id="PIRSR604294-1"/>
    </source>
</evidence>
<reference evidence="7 8" key="1">
    <citation type="submission" date="2019-07" db="EMBL/GenBank/DDBJ databases">
        <title>Microlunatus dokdonensis sp. nov. isolated from the rhizospheric soil of the wild plant Elymus tsukushiensis.</title>
        <authorList>
            <person name="Ghim S.-Y."/>
            <person name="Hwang Y.-J."/>
            <person name="Son J.-S."/>
            <person name="Shin J.-H."/>
        </authorList>
    </citation>
    <scope>NUCLEOTIDE SEQUENCE [LARGE SCALE GENOMIC DNA]</scope>
    <source>
        <strain evidence="7 8">KUDC0627</strain>
    </source>
</reference>
<dbReference type="PANTHER" id="PTHR10543">
    <property type="entry name" value="BETA-CAROTENE DIOXYGENASE"/>
    <property type="match status" value="1"/>
</dbReference>
<dbReference type="EC" id="1.13.11.-" evidence="6"/>
<dbReference type="GO" id="GO:0016121">
    <property type="term" value="P:carotene catabolic process"/>
    <property type="evidence" value="ECO:0007669"/>
    <property type="project" value="TreeGrafter"/>
</dbReference>
<feature type="binding site" evidence="5">
    <location>
        <position position="153"/>
    </location>
    <ligand>
        <name>Fe cation</name>
        <dbReference type="ChEBI" id="CHEBI:24875"/>
        <note>catalytic</note>
    </ligand>
</feature>
<evidence type="ECO:0000256" key="1">
    <source>
        <dbReference type="ARBA" id="ARBA00006787"/>
    </source>
</evidence>
<dbReference type="PANTHER" id="PTHR10543:SF89">
    <property type="entry name" value="CAROTENOID 9,10(9',10')-CLEAVAGE DIOXYGENASE 1"/>
    <property type="match status" value="1"/>
</dbReference>
<gene>
    <name evidence="7" type="ORF">FOE78_18620</name>
</gene>
<dbReference type="AlphaFoldDB" id="A0A516Q2J2"/>
<dbReference type="EMBL" id="CP041692">
    <property type="protein sequence ID" value="QDP97655.1"/>
    <property type="molecule type" value="Genomic_DNA"/>
</dbReference>
<sequence>MTATEAAPTAMFTGGVFAPVPDEIDAHDLEVIGNIPAELDGRYLRNGPNPLPGDRAAHWFIGHGMLHGVRISSGRALWYRNRWVDNSAATGQPILDASGRDLRRNSANTHVIEHGGALLALCEGGLPYEVTGELDTVGPYDFGGRLRTAMTAHPKTDPVTGELYFYGYSATAPYLTFHVADAAGRLLCSVPVDVPGPTMMHDFAITEHYVIWLDLPVVFRPQDRPTMPFVWDENYGARIGVMSRMAGRGAPATVQWFDIDPCYVFHVGNAREDDHGRLILDAVRYAESTFSMMWGAIGGSSSRGHGNLVADAGLSSVLHRWLIDPATGRISEAQLDDRDVEFPSINDDHVGRASRYLYAVSGSGNGGVIKYDTDSGATTEHQFEEPHHVGEAVFVPGRRADAAEDEGWLLSIVSPADGGRSELLIMDAGAVAAGPVARVILPRRVPAGFHGSWISAGDR</sequence>
<evidence type="ECO:0000313" key="7">
    <source>
        <dbReference type="EMBL" id="QDP97655.1"/>
    </source>
</evidence>
<evidence type="ECO:0000313" key="8">
    <source>
        <dbReference type="Proteomes" id="UP000319263"/>
    </source>
</evidence>
<comment type="cofactor">
    <cofactor evidence="5 6">
        <name>Fe(2+)</name>
        <dbReference type="ChEBI" id="CHEBI:29033"/>
    </cofactor>
    <text evidence="5 6">Binds 1 Fe(2+) ion per subunit.</text>
</comment>
<dbReference type="InterPro" id="IPR004294">
    <property type="entry name" value="Carotenoid_Oase"/>
</dbReference>
<organism evidence="7 8">
    <name type="scientific">Microlunatus elymi</name>
    <dbReference type="NCBI Taxonomy" id="2596828"/>
    <lineage>
        <taxon>Bacteria</taxon>
        <taxon>Bacillati</taxon>
        <taxon>Actinomycetota</taxon>
        <taxon>Actinomycetes</taxon>
        <taxon>Propionibacteriales</taxon>
        <taxon>Propionibacteriaceae</taxon>
        <taxon>Microlunatus</taxon>
    </lineage>
</organism>
<evidence type="ECO:0000256" key="4">
    <source>
        <dbReference type="ARBA" id="ARBA00023004"/>
    </source>
</evidence>
<dbReference type="OrthoDB" id="6636843at2"/>
<dbReference type="RefSeq" id="WP_143987612.1">
    <property type="nucleotide sequence ID" value="NZ_CP041692.1"/>
</dbReference>
<comment type="similarity">
    <text evidence="1 6">Belongs to the carotenoid oxygenase family.</text>
</comment>
<keyword evidence="4 5" id="KW-0408">Iron</keyword>
<feature type="binding site" evidence="5">
    <location>
        <position position="201"/>
    </location>
    <ligand>
        <name>Fe cation</name>
        <dbReference type="ChEBI" id="CHEBI:24875"/>
        <note>catalytic</note>
    </ligand>
</feature>
<protein>
    <recommendedName>
        <fullName evidence="6">Dioxygenase</fullName>
        <ecNumber evidence="6">1.13.11.-</ecNumber>
    </recommendedName>
</protein>
<evidence type="ECO:0000256" key="3">
    <source>
        <dbReference type="ARBA" id="ARBA00023002"/>
    </source>
</evidence>